<dbReference type="Proteomes" id="UP001140560">
    <property type="component" value="Unassembled WGS sequence"/>
</dbReference>
<feature type="compositionally biased region" description="Low complexity" evidence="1">
    <location>
        <begin position="340"/>
        <end position="352"/>
    </location>
</feature>
<dbReference type="AlphaFoldDB" id="A0A9W9CJG2"/>
<evidence type="ECO:0000313" key="3">
    <source>
        <dbReference type="Proteomes" id="UP001140560"/>
    </source>
</evidence>
<protein>
    <submittedName>
        <fullName evidence="2">Uncharacterized protein</fullName>
    </submittedName>
</protein>
<accession>A0A9W9CJG2</accession>
<dbReference type="PANTHER" id="PTHR28152:SF1">
    <property type="entry name" value="HYDROXYACYL-THIOESTER DEHYDRATASE TYPE 2, MITOCHONDRIAL"/>
    <property type="match status" value="1"/>
</dbReference>
<comment type="caution">
    <text evidence="2">The sequence shown here is derived from an EMBL/GenBank/DDBJ whole genome shotgun (WGS) entry which is preliminary data.</text>
</comment>
<proteinExistence type="predicted"/>
<dbReference type="PANTHER" id="PTHR28152">
    <property type="entry name" value="HYDROXYACYL-THIOESTER DEHYDRATASE TYPE 2, MITOCHONDRIAL"/>
    <property type="match status" value="1"/>
</dbReference>
<feature type="compositionally biased region" description="Polar residues" evidence="1">
    <location>
        <begin position="419"/>
        <end position="447"/>
    </location>
</feature>
<dbReference type="Gene3D" id="3.10.129.10">
    <property type="entry name" value="Hotdog Thioesterase"/>
    <property type="match status" value="1"/>
</dbReference>
<dbReference type="GO" id="GO:0005739">
    <property type="term" value="C:mitochondrion"/>
    <property type="evidence" value="ECO:0007669"/>
    <property type="project" value="TreeGrafter"/>
</dbReference>
<organism evidence="2 3">
    <name type="scientific">Neocucurbitaria cava</name>
    <dbReference type="NCBI Taxonomy" id="798079"/>
    <lineage>
        <taxon>Eukaryota</taxon>
        <taxon>Fungi</taxon>
        <taxon>Dikarya</taxon>
        <taxon>Ascomycota</taxon>
        <taxon>Pezizomycotina</taxon>
        <taxon>Dothideomycetes</taxon>
        <taxon>Pleosporomycetidae</taxon>
        <taxon>Pleosporales</taxon>
        <taxon>Pleosporineae</taxon>
        <taxon>Cucurbitariaceae</taxon>
        <taxon>Neocucurbitaria</taxon>
    </lineage>
</organism>
<gene>
    <name evidence="2" type="ORF">N0V83_007465</name>
</gene>
<keyword evidence="3" id="KW-1185">Reference proteome</keyword>
<name>A0A9W9CJG2_9PLEO</name>
<dbReference type="InterPro" id="IPR052741">
    <property type="entry name" value="Mitochondrial_HTD2"/>
</dbReference>
<evidence type="ECO:0000313" key="2">
    <source>
        <dbReference type="EMBL" id="KAJ4366935.1"/>
    </source>
</evidence>
<feature type="region of interest" description="Disordered" evidence="1">
    <location>
        <begin position="419"/>
        <end position="465"/>
    </location>
</feature>
<sequence length="581" mass="65676">MLDRNVLWHLEDITAQPERRLIKTLEGFLPKEWCRLPTKKSPFLPFGHHLIWFNTAAPSHALLHDGTDDYHSPPDPWVRRMWAGGSVQLKPDQYFDRKLGFTMDTAIAGAERIKDVRLHGQGDTAKIFVTIERRFARLDQLLKSHKKVYERAENAPNVRTHFRQQLRDDEEWGDAILKEERNLVFFKERTTAEMDAIKAGQMAPVRYLDSPGKPDFSHTLTPTRALLFRFSALTFNAHLIHLDRDYARNIEGHRNLLVHGPLSLMLILQAVSGYVANRTEYRQVVESIEYRNLAPLYCDEQMTICGVEKKKSNDGSTYEVWIEGPTGGVAVKGTVRTVSEPAKPASSAPSVVHIGNNNDKPRRASKRTIEDGSNETVQANDTVPDVAPLVSSTSSVRQPSGNTLISNELPKHELLHQDTQPDSATFTPPSNPDVDTSGHSAPANVSSPVGVEKQEGKSGQLSSQVYGRMRPTRTKYYQFITAPSPAPVVRRVSAPPKPMKPTMSPRTQNIMGRVFRREPPKASIKPKPLLRRYGARPYEYDASRHSRFGREGVRKIEKLRITFEGQALGSLRRKVRRRSPR</sequence>
<dbReference type="OrthoDB" id="3257538at2759"/>
<dbReference type="GO" id="GO:0019171">
    <property type="term" value="F:(3R)-hydroxyacyl-[acyl-carrier-protein] dehydratase activity"/>
    <property type="evidence" value="ECO:0007669"/>
    <property type="project" value="TreeGrafter"/>
</dbReference>
<feature type="compositionally biased region" description="Polar residues" evidence="1">
    <location>
        <begin position="390"/>
        <end position="405"/>
    </location>
</feature>
<feature type="compositionally biased region" description="Basic and acidic residues" evidence="1">
    <location>
        <begin position="359"/>
        <end position="370"/>
    </location>
</feature>
<dbReference type="EMBL" id="JAPEUY010000013">
    <property type="protein sequence ID" value="KAJ4366935.1"/>
    <property type="molecule type" value="Genomic_DNA"/>
</dbReference>
<dbReference type="SUPFAM" id="SSF54637">
    <property type="entry name" value="Thioesterase/thiol ester dehydrase-isomerase"/>
    <property type="match status" value="1"/>
</dbReference>
<reference evidence="2" key="1">
    <citation type="submission" date="2022-10" db="EMBL/GenBank/DDBJ databases">
        <title>Tapping the CABI collections for fungal endophytes: first genome assemblies for Collariella, Neodidymelliopsis, Ascochyta clinopodiicola, Didymella pomorum, Didymosphaeria variabile, Neocosmospora piperis and Neocucurbitaria cava.</title>
        <authorList>
            <person name="Hill R."/>
        </authorList>
    </citation>
    <scope>NUCLEOTIDE SEQUENCE</scope>
    <source>
        <strain evidence="2">IMI 356814</strain>
    </source>
</reference>
<feature type="region of interest" description="Disordered" evidence="1">
    <location>
        <begin position="340"/>
        <end position="405"/>
    </location>
</feature>
<evidence type="ECO:0000256" key="1">
    <source>
        <dbReference type="SAM" id="MobiDB-lite"/>
    </source>
</evidence>
<dbReference type="InterPro" id="IPR029069">
    <property type="entry name" value="HotDog_dom_sf"/>
</dbReference>